<organism evidence="2 3">
    <name type="scientific">Flavobacterium glycines</name>
    <dbReference type="NCBI Taxonomy" id="551990"/>
    <lineage>
        <taxon>Bacteria</taxon>
        <taxon>Pseudomonadati</taxon>
        <taxon>Bacteroidota</taxon>
        <taxon>Flavobacteriia</taxon>
        <taxon>Flavobacteriales</taxon>
        <taxon>Flavobacteriaceae</taxon>
        <taxon>Flavobacterium</taxon>
    </lineage>
</organism>
<proteinExistence type="predicted"/>
<reference evidence="2 3" key="1">
    <citation type="submission" date="2016-10" db="EMBL/GenBank/DDBJ databases">
        <authorList>
            <person name="Varghese N."/>
            <person name="Submissions S."/>
        </authorList>
    </citation>
    <scope>NUCLEOTIDE SEQUENCE [LARGE SCALE GENOMIC DNA]</scope>
    <source>
        <strain evidence="2 3">Gm-149</strain>
    </source>
</reference>
<dbReference type="GO" id="GO:0051301">
    <property type="term" value="P:cell division"/>
    <property type="evidence" value="ECO:0007669"/>
    <property type="project" value="UniProtKB-KW"/>
</dbReference>
<dbReference type="Proteomes" id="UP000182367">
    <property type="component" value="Unassembled WGS sequence"/>
</dbReference>
<dbReference type="Gene3D" id="3.30.70.1070">
    <property type="entry name" value="Sporulation related repeat"/>
    <property type="match status" value="1"/>
</dbReference>
<evidence type="ECO:0000313" key="2">
    <source>
        <dbReference type="EMBL" id="SDI65562.1"/>
    </source>
</evidence>
<dbReference type="SUPFAM" id="SSF110997">
    <property type="entry name" value="Sporulation related repeat"/>
    <property type="match status" value="1"/>
</dbReference>
<dbReference type="Pfam" id="PF05036">
    <property type="entry name" value="SPOR"/>
    <property type="match status" value="1"/>
</dbReference>
<evidence type="ECO:0000313" key="3">
    <source>
        <dbReference type="Proteomes" id="UP000182367"/>
    </source>
</evidence>
<dbReference type="InterPro" id="IPR036680">
    <property type="entry name" value="SPOR-like_sf"/>
</dbReference>
<dbReference type="InterPro" id="IPR007730">
    <property type="entry name" value="SPOR-like_dom"/>
</dbReference>
<accession>A0A1G8MCE5</accession>
<feature type="domain" description="SPOR" evidence="1">
    <location>
        <begin position="245"/>
        <end position="322"/>
    </location>
</feature>
<keyword evidence="2" id="KW-0132">Cell division</keyword>
<dbReference type="PROSITE" id="PS51724">
    <property type="entry name" value="SPOR"/>
    <property type="match status" value="1"/>
</dbReference>
<protein>
    <submittedName>
        <fullName evidence="2">Cell division protein DedD (Protein involved in septation)</fullName>
    </submittedName>
</protein>
<evidence type="ECO:0000259" key="1">
    <source>
        <dbReference type="PROSITE" id="PS51724"/>
    </source>
</evidence>
<gene>
    <name evidence="2" type="ORF">SAMN05192550_0460</name>
</gene>
<sequence length="324" mass="36573">MYNFVCMNIEHYISQLLYRYQCVTVPGFGAFLTEIQSAQWVESANSFYPPKKLISFNTNIKNNDGLLANHIARAEKTSYEYAISAIQYQVLNWKKELEQNRALMVKNVGSFVLGATDNLIFTPSEQKNYLTSSFGLSSFIAPAVKREATEEIPAVVEEREVIALVPEERSGRSYLKYAAIFILGLGLAGTAAYSVWNNQIETQTVLVEKAVQKKVESKIQEATFFIKSPMAPVTLSVKANKEEKEEIKLPYHVVAGAFRDESNANQVVKKLKKLGYNARRLDINEHGLYPVLYGSFATYAEAQKLKNEVRESENPEAWLLVQSL</sequence>
<keyword evidence="3" id="KW-1185">Reference proteome</keyword>
<keyword evidence="2" id="KW-0131">Cell cycle</keyword>
<dbReference type="Pfam" id="PF18174">
    <property type="entry name" value="HU-CCDC81_bac_1"/>
    <property type="match status" value="1"/>
</dbReference>
<dbReference type="InterPro" id="IPR040495">
    <property type="entry name" value="HU-CCDC81_bac_1"/>
</dbReference>
<dbReference type="EMBL" id="FNEO01000001">
    <property type="protein sequence ID" value="SDI65562.1"/>
    <property type="molecule type" value="Genomic_DNA"/>
</dbReference>
<dbReference type="InterPro" id="IPR041268">
    <property type="entry name" value="HU-CCDC81_bac_2"/>
</dbReference>
<comment type="caution">
    <text evidence="2">The sequence shown here is derived from an EMBL/GenBank/DDBJ whole genome shotgun (WGS) entry which is preliminary data.</text>
</comment>
<name>A0A1G8MCE5_9FLAO</name>
<dbReference type="Pfam" id="PF18175">
    <property type="entry name" value="HU-CCDC81_bac_2"/>
    <property type="match status" value="1"/>
</dbReference>